<feature type="region of interest" description="Disordered" evidence="1">
    <location>
        <begin position="1469"/>
        <end position="1561"/>
    </location>
</feature>
<evidence type="ECO:0000256" key="1">
    <source>
        <dbReference type="SAM" id="MobiDB-lite"/>
    </source>
</evidence>
<evidence type="ECO:0000313" key="3">
    <source>
        <dbReference type="Proteomes" id="UP000199478"/>
    </source>
</evidence>
<dbReference type="EMBL" id="FOYP01000001">
    <property type="protein sequence ID" value="SFR43973.1"/>
    <property type="molecule type" value="Genomic_DNA"/>
</dbReference>
<feature type="region of interest" description="Disordered" evidence="1">
    <location>
        <begin position="2180"/>
        <end position="2203"/>
    </location>
</feature>
<gene>
    <name evidence="2" type="ORF">SAMN04488005_1976</name>
</gene>
<reference evidence="3" key="1">
    <citation type="submission" date="2016-10" db="EMBL/GenBank/DDBJ databases">
        <authorList>
            <person name="Varghese N."/>
            <person name="Submissions S."/>
        </authorList>
    </citation>
    <scope>NUCLEOTIDE SEQUENCE [LARGE SCALE GENOMIC DNA]</scope>
    <source>
        <strain evidence="3">DSM 26879</strain>
    </source>
</reference>
<feature type="compositionally biased region" description="Low complexity" evidence="1">
    <location>
        <begin position="1292"/>
        <end position="1302"/>
    </location>
</feature>
<feature type="compositionally biased region" description="Low complexity" evidence="1">
    <location>
        <begin position="1267"/>
        <end position="1280"/>
    </location>
</feature>
<organism evidence="2 3">
    <name type="scientific">Yoonia tamlensis</name>
    <dbReference type="NCBI Taxonomy" id="390270"/>
    <lineage>
        <taxon>Bacteria</taxon>
        <taxon>Pseudomonadati</taxon>
        <taxon>Pseudomonadota</taxon>
        <taxon>Alphaproteobacteria</taxon>
        <taxon>Rhodobacterales</taxon>
        <taxon>Paracoccaceae</taxon>
        <taxon>Yoonia</taxon>
    </lineage>
</organism>
<keyword evidence="3" id="KW-1185">Reference proteome</keyword>
<dbReference type="OrthoDB" id="6072349at2"/>
<sequence length="2420" mass="255085">MSRIFAHTAGLMLLLWVWILPVAAQDDVFDDLDDAIANTARAVQDASAAAADFIDALPDAPSAGLGRPVAARLVFQGARADQSGDGTGDGAQAQNCAGGSIVGELGCVAAAMENAGVGGGGTGTTGARSQLPTAARAEIMVRPLLQAENGGYRLTLAVGARRLDIGAEVPAATAAALRRDSQIAHLRLIGFSRMLTETEAAQLRETLIVQIPVVAPFAVLTTFRLAQPLMVTVALPGGGAQLRVAAQSGPAENGRWRWRQAPMPLTYGRPYVIEAQFETAPPENQITVLLTPEGAAPTGVVLTKITARLYRSGPIRLAPGQGAALPGPEVAPELAGLLTQLAGPWEAEHQHPDPARIKFGGPVQIDANGAVTLALEDFDRSYATQAVSLRMDAGALTLRLRGEWPEPPNPPAQASVAGNLELGAAAAQVFEVPANARTMVLTYAAATASATIDAAQGRDIEIRLGQTETGDLQGFWQSFDNAGQPRASGTALWRNKTPIIEEIFVVTDQFHQDEAGISYPYPFDAQGRNLGHNRRTLLVIGQNFPRGGADDRVVFDAQGNPIRYALRGDYRDVGSNGVLRHDFDWAFERRGSRPAAGQDAFLVTATLEPGVLPGETLLKMNGAAGVWTLGFGDALGELAFVREIREDEFEPTARVTPMERAFVRVRLAGRLPMETIGVRLGVDGQPVTLEMPDATAANPDAAPRDPNLITLTRVSGGDGNTYLSPAIALHHPVQAHRAPPPVAGQIGLPVQAGQVIQAMLANPDQIRATPALLRVPVISGPAEVNGLWTEALARAARCHDMTGIDFRRIAAQESDEISNRIVFDRNFSEWFSRRSLRVTFGDHAAMILLRDRFNQKMARILGEYRAIRADTDKTRNFIRLMSGQVFDRNLPINRIEIAAPDGSKLDFTAVNNADWVRRRWALTQDQFAAWQLAQTRAALDVFIGHMETSIAKGNAAGDCDAQELLQLTGFGFDAVARDLLPDLLRLRTEREPDRQYWEPDLAARGWVSSLGTLAAAVKAQEDYAALDNTMIALSIAAVSVGAGAILGEGVLSAVVTLGVDTADLAFTLATEIPEYLQDQSNVTFARGASPVIGTERLDMESAEAKTWYEAALGVLGSGVGAGFTAYRSAGLVSDALSARRGADVAARLRSGTAATNLSEAEKVDLLSFLSRAEAKRAAEGGADSLTDLERGSLAWLDEATAANRAGGAAETGDVARLASAEDVSAARPADVSPDVTPTDAGRAITPPRSGADDLDALDAELVEAGGTAGTRTPAADAPPAENTGISNRLENAGAADDAGTTARVQPETPRPDARAPDTDVPTNVRPETPGAETPRADAPTTRDPAEIADAEPVRAASEGLPRRTAAPPEVDARTQALRGSADRQVARAADTARDGGYAAEALRADEALETARLQDAIDGRVADARSAGVPEDVISRNLGDPRAAEIAPVAARAAALDALEAEIRAADGIGAADDLPPPGRMAGDGGAPPAGAADDFDRLDIGAPSTGAAPPVTPRPETGPALPRRADAAETVPTRPDPIPDLPEAPASLGPDIPLLTQNPPPARLPDITDGNLPPVSAYARPADGAAVGDDWVRMQDGTRVPPDMADDPLVQFMTSRTPNMSADDLNRTTDLVFGDTHRGDWDSVYDAIRRGEIGPERAAMVQALRREIDDLAGLESSYMNTLRRADNGPIATPEQVALWRNNPGLQQEVQDGVLDIIRRAAAPPNDNQTAQAFLAHLDAGNVRLRFDAESPFLGYAPKRVLPDGREIPIDEIAVNPFFRHDAITGGASRVRTLDDMAATFIHEFAHRMGHGEMRAWMEEFHFLRQMGREGAAKLDDASAFARIAGEDGPVSAVSALRENLRGTYGSLYDALRLERQLTIPEGGLTPIPMPDEVGRLGGLNLESMRGVEDQSIYRAAGDADAGGALDETMIQPGPGNATPGLDETVIQPGAAADTAPTPVAGFDNPADLVASRRQMLEAEEARVQGIVTAWQRGDYAQLAPEDLAETLQPVLDARQGMAHQEALESAVDQLRGLGASEAEIMDLVGGLGIAGPDNISRWLGPVGNAQRELLTRSGHFLQSAADGNALQGRMTRVLAGQPEPGDLIALRASIDDAAARGGNYFDDLARTGRYSTADGFQPAMTPDAIASLRGMVDEGALLDDVAEFADGFDNLAFAPPASPARATGPVADAGFAPPPTTPASDSAPWSVGDLDFNTLPNSPLTRAPAPASAPSPVVDNRLAELETAAARADAAARSDIANRLANDAVPTHRSDAFVNARAVVTRANAARTMVTAVANARGAGVPEDILETLVTGPDATFDDQLRAIAALETEALTRQGYTVLPPQATADFAQLADRVQRGAATPADLAHLRDLENAAASRGEDFYATLHLQGTITPGQPYAPVMSQEAARALADAARQTGQ</sequence>
<proteinExistence type="predicted"/>
<feature type="region of interest" description="Disordered" evidence="1">
    <location>
        <begin position="1219"/>
        <end position="1253"/>
    </location>
</feature>
<dbReference type="RefSeq" id="WP_090199443.1">
    <property type="nucleotide sequence ID" value="NZ_FOYP01000001.1"/>
</dbReference>
<dbReference type="STRING" id="390270.SAMN04488005_1976"/>
<protein>
    <submittedName>
        <fullName evidence="2">Uncharacterized protein</fullName>
    </submittedName>
</protein>
<feature type="region of interest" description="Disordered" evidence="1">
    <location>
        <begin position="1267"/>
        <end position="1378"/>
    </location>
</feature>
<name>A0A1I6GP24_9RHOB</name>
<accession>A0A1I6GP24</accession>
<dbReference type="Proteomes" id="UP000199478">
    <property type="component" value="Unassembled WGS sequence"/>
</dbReference>
<evidence type="ECO:0000313" key="2">
    <source>
        <dbReference type="EMBL" id="SFR43973.1"/>
    </source>
</evidence>